<dbReference type="SUPFAM" id="SSF51197">
    <property type="entry name" value="Clavaminate synthase-like"/>
    <property type="match status" value="1"/>
</dbReference>
<dbReference type="Gene3D" id="2.60.120.620">
    <property type="entry name" value="q2cbj1_9rhob like domain"/>
    <property type="match status" value="1"/>
</dbReference>
<dbReference type="EMBL" id="BNJG01000001">
    <property type="protein sequence ID" value="GHO55547.1"/>
    <property type="molecule type" value="Genomic_DNA"/>
</dbReference>
<accession>A0ABQ3USH8</accession>
<dbReference type="Proteomes" id="UP000654345">
    <property type="component" value="Unassembled WGS sequence"/>
</dbReference>
<reference evidence="1 2" key="1">
    <citation type="journal article" date="2021" name="Int. J. Syst. Evol. Microbiol.">
        <title>Reticulibacter mediterranei gen. nov., sp. nov., within the new family Reticulibacteraceae fam. nov., and Ktedonospora formicarum gen. nov., sp. nov., Ktedonobacter robiniae sp. nov., Dictyobacter formicarum sp. nov. and Dictyobacter arantiisoli sp. nov., belonging to the class Ktedonobacteria.</title>
        <authorList>
            <person name="Yabe S."/>
            <person name="Zheng Y."/>
            <person name="Wang C.M."/>
            <person name="Sakai Y."/>
            <person name="Abe K."/>
            <person name="Yokota A."/>
            <person name="Donadio S."/>
            <person name="Cavaletti L."/>
            <person name="Monciardini P."/>
        </authorList>
    </citation>
    <scope>NUCLEOTIDE SEQUENCE [LARGE SCALE GENOMIC DNA]</scope>
    <source>
        <strain evidence="1 2">SOSP1-30</strain>
    </source>
</reference>
<dbReference type="Pfam" id="PF05721">
    <property type="entry name" value="PhyH"/>
    <property type="match status" value="1"/>
</dbReference>
<dbReference type="InterPro" id="IPR008775">
    <property type="entry name" value="Phytyl_CoA_dOase-like"/>
</dbReference>
<comment type="caution">
    <text evidence="1">The sequence shown here is derived from an EMBL/GenBank/DDBJ whole genome shotgun (WGS) entry which is preliminary data.</text>
</comment>
<protein>
    <recommendedName>
        <fullName evidence="3">Phytanoyl-CoA dioxygenase</fullName>
    </recommendedName>
</protein>
<proteinExistence type="predicted"/>
<name>A0ABQ3USH8_9CHLR</name>
<dbReference type="RefSeq" id="WP_201372121.1">
    <property type="nucleotide sequence ID" value="NZ_BNJG01000001.1"/>
</dbReference>
<keyword evidence="2" id="KW-1185">Reference proteome</keyword>
<evidence type="ECO:0008006" key="3">
    <source>
        <dbReference type="Google" id="ProtNLM"/>
    </source>
</evidence>
<evidence type="ECO:0000313" key="2">
    <source>
        <dbReference type="Proteomes" id="UP000654345"/>
    </source>
</evidence>
<dbReference type="PANTHER" id="PTHR20883:SF46">
    <property type="entry name" value="PHYTANOYL-COA HYDROXYLASE"/>
    <property type="match status" value="1"/>
</dbReference>
<gene>
    <name evidence="1" type="ORF">KSB_40220</name>
</gene>
<dbReference type="PANTHER" id="PTHR20883">
    <property type="entry name" value="PHYTANOYL-COA DIOXYGENASE DOMAIN CONTAINING 1"/>
    <property type="match status" value="1"/>
</dbReference>
<sequence>MAMTAAAGKQYETYRVSVQEYVTFREQGFLVVKGLVPQDDVQEMLEHLDNLLAGREQIPGIERPSFRLNADEQVQYWQRVHMLHRLLPLHERFLLHPRVLDVLEALIGPDVLALQSMTFFKLPGQPGQGYHQDSYYIPTFPDSLCGAWVALDRADEENGCLWMTAGSQNEPVYPDPDGHNYGQRELGDIGSILNASHIDENKNGLTKIARKYTGHEVKAEVNPGDAVFFGGHILHRSHSNHSQDRKRRAFVGHYCNARSWVPWNHGEPYEGEAANDKHILVRGTTHLPYAQPKFGTPCAANTPDLAQRHRVAGKAMSMMGNMDGTMGMSEHGEEVHED</sequence>
<organism evidence="1 2">
    <name type="scientific">Ktedonobacter robiniae</name>
    <dbReference type="NCBI Taxonomy" id="2778365"/>
    <lineage>
        <taxon>Bacteria</taxon>
        <taxon>Bacillati</taxon>
        <taxon>Chloroflexota</taxon>
        <taxon>Ktedonobacteria</taxon>
        <taxon>Ktedonobacterales</taxon>
        <taxon>Ktedonobacteraceae</taxon>
        <taxon>Ktedonobacter</taxon>
    </lineage>
</organism>
<evidence type="ECO:0000313" key="1">
    <source>
        <dbReference type="EMBL" id="GHO55547.1"/>
    </source>
</evidence>